<organism evidence="2">
    <name type="scientific">Eutreptiella gymnastica</name>
    <dbReference type="NCBI Taxonomy" id="73025"/>
    <lineage>
        <taxon>Eukaryota</taxon>
        <taxon>Discoba</taxon>
        <taxon>Euglenozoa</taxon>
        <taxon>Euglenida</taxon>
        <taxon>Spirocuta</taxon>
        <taxon>Euglenophyceae</taxon>
        <taxon>Eutreptiales</taxon>
        <taxon>Eutreptiaceae</taxon>
        <taxon>Eutreptiella</taxon>
    </lineage>
</organism>
<name>A0A7S4GIQ1_9EUGL</name>
<proteinExistence type="predicted"/>
<dbReference type="AlphaFoldDB" id="A0A7S4GIQ1"/>
<gene>
    <name evidence="2" type="ORF">EGYM00163_LOCUS49523</name>
</gene>
<protein>
    <submittedName>
        <fullName evidence="2">Uncharacterized protein</fullName>
    </submittedName>
</protein>
<dbReference type="EMBL" id="HBJA01143902">
    <property type="protein sequence ID" value="CAE0838151.1"/>
    <property type="molecule type" value="Transcribed_RNA"/>
</dbReference>
<keyword evidence="1" id="KW-0812">Transmembrane</keyword>
<keyword evidence="1" id="KW-0472">Membrane</keyword>
<sequence length="263" mass="29387">MSGSAAPLRNRKVGDKVRLKVGPIGTHNNEAFPCTALEMKVKVRHMSADVELKYEFENTYRDAELYFPIGELRAFSAFSWSLNGDPCAGQLEEVPCDGSAPIRRQLSLEDRNGGAEDDEAEDSIYYYFWTGAHLQDMDLGTTSTMTVTFTCKLVKDKGKYCFIFPLSVCPIAPTDMHFDVKMKSSIKKVNTINLRDRCYAKYNGNTADVTIVESEALRLEDHLFVLTIELGTPIKPQCADPVAILIFLSFIAMVFGSAYFQQG</sequence>
<reference evidence="2" key="1">
    <citation type="submission" date="2021-01" db="EMBL/GenBank/DDBJ databases">
        <authorList>
            <person name="Corre E."/>
            <person name="Pelletier E."/>
            <person name="Niang G."/>
            <person name="Scheremetjew M."/>
            <person name="Finn R."/>
            <person name="Kale V."/>
            <person name="Holt S."/>
            <person name="Cochrane G."/>
            <person name="Meng A."/>
            <person name="Brown T."/>
            <person name="Cohen L."/>
        </authorList>
    </citation>
    <scope>NUCLEOTIDE SEQUENCE</scope>
    <source>
        <strain evidence="2">CCMP1594</strain>
    </source>
</reference>
<accession>A0A7S4GIQ1</accession>
<keyword evidence="1" id="KW-1133">Transmembrane helix</keyword>
<feature type="transmembrane region" description="Helical" evidence="1">
    <location>
        <begin position="242"/>
        <end position="260"/>
    </location>
</feature>
<evidence type="ECO:0000313" key="2">
    <source>
        <dbReference type="EMBL" id="CAE0838151.1"/>
    </source>
</evidence>
<evidence type="ECO:0000256" key="1">
    <source>
        <dbReference type="SAM" id="Phobius"/>
    </source>
</evidence>